<keyword evidence="2" id="KW-0001">2Fe-2S</keyword>
<proteinExistence type="inferred from homology"/>
<dbReference type="InterPro" id="IPR036922">
    <property type="entry name" value="Rieske_2Fe-2S_sf"/>
</dbReference>
<dbReference type="PROSITE" id="PS51296">
    <property type="entry name" value="RIESKE"/>
    <property type="match status" value="1"/>
</dbReference>
<evidence type="ECO:0000313" key="11">
    <source>
        <dbReference type="Proteomes" id="UP000611459"/>
    </source>
</evidence>
<protein>
    <submittedName>
        <fullName evidence="8">Rieske 2Fe-2S domain-containing protein</fullName>
    </submittedName>
</protein>
<evidence type="ECO:0000256" key="4">
    <source>
        <dbReference type="ARBA" id="ARBA00023002"/>
    </source>
</evidence>
<dbReference type="PRINTS" id="PR00090">
    <property type="entry name" value="RNGDIOXGNASE"/>
</dbReference>
<dbReference type="GO" id="GO:0051537">
    <property type="term" value="F:2 iron, 2 sulfur cluster binding"/>
    <property type="evidence" value="ECO:0007669"/>
    <property type="project" value="UniProtKB-KW"/>
</dbReference>
<organism evidence="8 11">
    <name type="scientific">Burkholderia contaminans</name>
    <dbReference type="NCBI Taxonomy" id="488447"/>
    <lineage>
        <taxon>Bacteria</taxon>
        <taxon>Pseudomonadati</taxon>
        <taxon>Pseudomonadota</taxon>
        <taxon>Betaproteobacteria</taxon>
        <taxon>Burkholderiales</taxon>
        <taxon>Burkholderiaceae</taxon>
        <taxon>Burkholderia</taxon>
        <taxon>Burkholderia cepacia complex</taxon>
    </lineage>
</organism>
<evidence type="ECO:0000256" key="1">
    <source>
        <dbReference type="ARBA" id="ARBA00008751"/>
    </source>
</evidence>
<feature type="domain" description="Rieske" evidence="7">
    <location>
        <begin position="55"/>
        <end position="166"/>
    </location>
</feature>
<dbReference type="Proteomes" id="UP000664048">
    <property type="component" value="Unassembled WGS sequence"/>
</dbReference>
<evidence type="ECO:0000256" key="3">
    <source>
        <dbReference type="ARBA" id="ARBA00022723"/>
    </source>
</evidence>
<evidence type="ECO:0000259" key="7">
    <source>
        <dbReference type="PROSITE" id="PS51296"/>
    </source>
</evidence>
<keyword evidence="3" id="KW-0479">Metal-binding</keyword>
<reference evidence="8" key="1">
    <citation type="submission" date="2021-01" db="EMBL/GenBank/DDBJ databases">
        <title>Outbreak of Burkholderia contaminns endophthalmitis traced to a clinical ventilation system.</title>
        <authorList>
            <person name="Lipuma J."/>
            <person name="Spilker T."/>
            <person name="Kratholm J."/>
        </authorList>
    </citation>
    <scope>NUCLEOTIDE SEQUENCE</scope>
    <source>
        <strain evidence="8">HI4954</strain>
    </source>
</reference>
<keyword evidence="4" id="KW-0560">Oxidoreductase</keyword>
<name>A0A1E3FRY1_9BURK</name>
<dbReference type="Gene3D" id="2.102.10.10">
    <property type="entry name" value="Rieske [2Fe-2S] iron-sulphur domain"/>
    <property type="match status" value="1"/>
</dbReference>
<evidence type="ECO:0000313" key="8">
    <source>
        <dbReference type="EMBL" id="MBK1935191.1"/>
    </source>
</evidence>
<dbReference type="EMBL" id="JAENIB010000027">
    <property type="protein sequence ID" value="MBK1935191.1"/>
    <property type="molecule type" value="Genomic_DNA"/>
</dbReference>
<dbReference type="GO" id="GO:0005506">
    <property type="term" value="F:iron ion binding"/>
    <property type="evidence" value="ECO:0007669"/>
    <property type="project" value="InterPro"/>
</dbReference>
<keyword evidence="6" id="KW-0411">Iron-sulfur</keyword>
<dbReference type="InterPro" id="IPR017941">
    <property type="entry name" value="Rieske_2Fe-2S"/>
</dbReference>
<dbReference type="Proteomes" id="UP001220209">
    <property type="component" value="Chromosome 3"/>
</dbReference>
<dbReference type="InterPro" id="IPR001663">
    <property type="entry name" value="Rng_hydr_dOase-A"/>
</dbReference>
<dbReference type="SUPFAM" id="SSF55961">
    <property type="entry name" value="Bet v1-like"/>
    <property type="match status" value="1"/>
</dbReference>
<dbReference type="EMBL" id="CP090642">
    <property type="protein sequence ID" value="WFN22699.1"/>
    <property type="molecule type" value="Genomic_DNA"/>
</dbReference>
<evidence type="ECO:0000313" key="10">
    <source>
        <dbReference type="EMBL" id="WFN22699.1"/>
    </source>
</evidence>
<evidence type="ECO:0000313" key="13">
    <source>
        <dbReference type="Proteomes" id="UP001220209"/>
    </source>
</evidence>
<gene>
    <name evidence="9" type="ORF">J4M89_35270</name>
    <name evidence="8" type="ORF">JIN94_35430</name>
    <name evidence="10" type="ORF">LXE91_32525</name>
</gene>
<dbReference type="RefSeq" id="WP_039353579.1">
    <property type="nucleotide sequence ID" value="NZ_AP018359.1"/>
</dbReference>
<dbReference type="OrthoDB" id="9790995at2"/>
<dbReference type="AlphaFoldDB" id="A0A1E3FRY1"/>
<dbReference type="PROSITE" id="PS00570">
    <property type="entry name" value="RING_HYDROXYL_ALPHA"/>
    <property type="match status" value="1"/>
</dbReference>
<dbReference type="EMBL" id="JAGEMX010000020">
    <property type="protein sequence ID" value="MBO1834655.1"/>
    <property type="molecule type" value="Genomic_DNA"/>
</dbReference>
<comment type="similarity">
    <text evidence="1">Belongs to the bacterial ring-hydroxylating dioxygenase alpha subunit family.</text>
</comment>
<reference evidence="10 13" key="3">
    <citation type="submission" date="2021-12" db="EMBL/GenBank/DDBJ databases">
        <title>Genomic and phenotypic characterization of three Burkholderia contaminans isolates recovered from different sources.</title>
        <authorList>
            <person name="Lopez De Volder A."/>
            <person name="Fan Y."/>
            <person name="Nunvar J."/>
            <person name="Herrera T."/>
            <person name="Timp W."/>
            <person name="Degrossi J."/>
        </authorList>
    </citation>
    <scope>NUCLEOTIDE SEQUENCE [LARGE SCALE GENOMIC DNA]</scope>
    <source>
        <strain evidence="10 13">LMG 23361</strain>
    </source>
</reference>
<dbReference type="InterPro" id="IPR015881">
    <property type="entry name" value="ARHD_Rieske_2Fe_2S"/>
</dbReference>
<sequence length="455" mass="51227">MSSTSTIRMSMGSAGVSKLLERVAEGLPEGLLPIEVFNDEAVFQAEMERIFAKSWVFVAHESEIRNKGDYVLRRIGLDPVIVSRDDTGQIRVMSNYCRHRGAQVCQSDHGNTTHFRCPYHGWTFKNDGDWAGAPHSSEAYGGRLNGREWGLLRAPRVDTYQGFIFASLSEEGPTLKEFLGGAAWVLDTICGLHPGGLRVMGVPERTQVRADWKSGAENFAGDAYHIDTLHFGNEQVKYVEGLRQNNDFANSLVLDGGHSFLCHSFVEMFGPFGEFSGYPPHVKERFDLSKLDETQRDLARERAASIGNIFPNLGFIRFPAASEAGKPPAVFTSFRQWQPLGPGVMEMWSWQFTWDFMSDEESVPSYTVGQYNFSSAGIFEQDDTVAWEGARSVAQSVWNRNVQTRLHYQQGLGGKVERPADPTWRGPGVLRRKAYGEFGQMNFYAQWLEMMQKQK</sequence>
<accession>A0A1E3FRY1</accession>
<dbReference type="Gene3D" id="3.90.380.10">
    <property type="entry name" value="Naphthalene 1,2-dioxygenase Alpha Subunit, Chain A, domain 1"/>
    <property type="match status" value="1"/>
</dbReference>
<dbReference type="PANTHER" id="PTHR43756">
    <property type="entry name" value="CHOLINE MONOOXYGENASE, CHLOROPLASTIC"/>
    <property type="match status" value="1"/>
</dbReference>
<dbReference type="SUPFAM" id="SSF50022">
    <property type="entry name" value="ISP domain"/>
    <property type="match status" value="1"/>
</dbReference>
<keyword evidence="5" id="KW-0408">Iron</keyword>
<evidence type="ECO:0000256" key="2">
    <source>
        <dbReference type="ARBA" id="ARBA00022714"/>
    </source>
</evidence>
<dbReference type="Proteomes" id="UP000611459">
    <property type="component" value="Unassembled WGS sequence"/>
</dbReference>
<dbReference type="GeneID" id="93195529"/>
<evidence type="ECO:0000256" key="5">
    <source>
        <dbReference type="ARBA" id="ARBA00023004"/>
    </source>
</evidence>
<keyword evidence="12" id="KW-1185">Reference proteome</keyword>
<evidence type="ECO:0000313" key="12">
    <source>
        <dbReference type="Proteomes" id="UP000664048"/>
    </source>
</evidence>
<dbReference type="Pfam" id="PF00355">
    <property type="entry name" value="Rieske"/>
    <property type="match status" value="1"/>
</dbReference>
<dbReference type="GO" id="GO:0016491">
    <property type="term" value="F:oxidoreductase activity"/>
    <property type="evidence" value="ECO:0007669"/>
    <property type="project" value="UniProtKB-KW"/>
</dbReference>
<reference evidence="9 12" key="2">
    <citation type="submission" date="2021-03" db="EMBL/GenBank/DDBJ databases">
        <title>Clinical course, treatment and visual outcome of an outbreak of Burkholderia contaminans endophthalmitis following cataract surgery.</title>
        <authorList>
            <person name="Lind C."/>
            <person name="Olsen K."/>
            <person name="Angelsen N.K."/>
            <person name="Krefting E.A."/>
            <person name="Fossen K."/>
            <person name="Gravningen K."/>
            <person name="Depoorter E."/>
            <person name="Vandamme P."/>
            <person name="Bertelsen G."/>
        </authorList>
    </citation>
    <scope>NUCLEOTIDE SEQUENCE [LARGE SCALE GENOMIC DNA]</scope>
    <source>
        <strain evidence="9 12">51242556</strain>
    </source>
</reference>
<dbReference type="PANTHER" id="PTHR43756:SF1">
    <property type="entry name" value="3-PHENYLPROPIONATE_CINNAMIC ACID DIOXYGENASE SUBUNIT ALPHA"/>
    <property type="match status" value="1"/>
</dbReference>
<evidence type="ECO:0000313" key="9">
    <source>
        <dbReference type="EMBL" id="MBO1834655.1"/>
    </source>
</evidence>
<evidence type="ECO:0000256" key="6">
    <source>
        <dbReference type="ARBA" id="ARBA00023014"/>
    </source>
</evidence>